<dbReference type="InterPro" id="IPR023393">
    <property type="entry name" value="START-like_dom_sf"/>
</dbReference>
<dbReference type="EMBL" id="CP034549">
    <property type="protein sequence ID" value="AZQ44451.1"/>
    <property type="molecule type" value="Genomic_DNA"/>
</dbReference>
<dbReference type="Proteomes" id="UP000279600">
    <property type="component" value="Chromosome"/>
</dbReference>
<evidence type="ECO:0000313" key="3">
    <source>
        <dbReference type="Proteomes" id="UP000279600"/>
    </source>
</evidence>
<dbReference type="SUPFAM" id="SSF55961">
    <property type="entry name" value="Bet v1-like"/>
    <property type="match status" value="1"/>
</dbReference>
<reference evidence="2 3" key="1">
    <citation type="submission" date="2018-12" db="EMBL/GenBank/DDBJ databases">
        <title>Complete genome of Nonlabens sp. MJ115.</title>
        <authorList>
            <person name="Choi H.S."/>
            <person name="Jung J."/>
        </authorList>
    </citation>
    <scope>NUCLEOTIDE SEQUENCE [LARGE SCALE GENOMIC DNA]</scope>
    <source>
        <strain evidence="2 3">MJ115</strain>
    </source>
</reference>
<protein>
    <submittedName>
        <fullName evidence="2">SRPBCC domain-containing protein</fullName>
    </submittedName>
</protein>
<dbReference type="RefSeq" id="WP_126447905.1">
    <property type="nucleotide sequence ID" value="NZ_CP034549.1"/>
</dbReference>
<feature type="domain" description="START-like" evidence="1">
    <location>
        <begin position="1"/>
        <end position="127"/>
    </location>
</feature>
<dbReference type="AlphaFoldDB" id="A0A3S9MYW8"/>
<gene>
    <name evidence="2" type="ORF">EJ995_09420</name>
</gene>
<keyword evidence="3" id="KW-1185">Reference proteome</keyword>
<dbReference type="Pfam" id="PF19569">
    <property type="entry name" value="START_2"/>
    <property type="match status" value="1"/>
</dbReference>
<evidence type="ECO:0000313" key="2">
    <source>
        <dbReference type="EMBL" id="AZQ44451.1"/>
    </source>
</evidence>
<sequence>MQDPIKFEMEFVVQVSPSLLYQYIATPSGMSEWFADNVNSRGEYFRFIWDGQEEKAKIIKRVGEERARFQWDYDEDTKKFFELRIEVDDITKDVSLMITDFGDDEDEVEEQKMFWENQISGLKKILGSR</sequence>
<name>A0A3S9MYW8_9FLAO</name>
<dbReference type="Gene3D" id="3.30.530.20">
    <property type="match status" value="1"/>
</dbReference>
<dbReference type="KEGG" id="noj:EJ995_09420"/>
<dbReference type="OrthoDB" id="667567at2"/>
<organism evidence="2 3">
    <name type="scientific">Nonlabens ponticola</name>
    <dbReference type="NCBI Taxonomy" id="2496866"/>
    <lineage>
        <taxon>Bacteria</taxon>
        <taxon>Pseudomonadati</taxon>
        <taxon>Bacteroidota</taxon>
        <taxon>Flavobacteriia</taxon>
        <taxon>Flavobacteriales</taxon>
        <taxon>Flavobacteriaceae</taxon>
        <taxon>Nonlabens</taxon>
    </lineage>
</organism>
<evidence type="ECO:0000259" key="1">
    <source>
        <dbReference type="Pfam" id="PF19569"/>
    </source>
</evidence>
<accession>A0A3S9MYW8</accession>
<proteinExistence type="predicted"/>
<dbReference type="InterPro" id="IPR045736">
    <property type="entry name" value="START_2"/>
</dbReference>